<dbReference type="GeneTree" id="ENSGT00390000015582"/>
<protein>
    <recommendedName>
        <fullName evidence="2">Haloacid dehalogenase-like hydrolase domain-containing protein 3</fullName>
    </recommendedName>
</protein>
<dbReference type="SFLD" id="SFLDG01129">
    <property type="entry name" value="C1.5:_HAD__Beta-PGM__Phosphata"/>
    <property type="match status" value="1"/>
</dbReference>
<dbReference type="Gene3D" id="1.10.150.720">
    <property type="entry name" value="Haloacid dehalogenase-like hydrolase"/>
    <property type="match status" value="1"/>
</dbReference>
<dbReference type="InterPro" id="IPR023214">
    <property type="entry name" value="HAD_sf"/>
</dbReference>
<dbReference type="AlphaFoldDB" id="A0A3B3Q5E0"/>
<reference evidence="3" key="2">
    <citation type="submission" date="2025-09" db="UniProtKB">
        <authorList>
            <consortium name="Ensembl"/>
        </authorList>
    </citation>
    <scope>IDENTIFICATION</scope>
</reference>
<dbReference type="SUPFAM" id="SSF56784">
    <property type="entry name" value="HAD-like"/>
    <property type="match status" value="1"/>
</dbReference>
<sequence>MTMSRAVRLVLWDVKDTLLRVRRSVGQQYCEEATRAGLTLSPAEVDTAFRRAYKQQSAIYPNYGIAQGLGGQAWWARVVRDTFLQCGVRDEVLLDRLAHNLYHGFSRPESWEVFSDSERTLRSCASLGLQLGVVSNFDLRLESILHGYGLLPYFSFLVTSEGAGVAKPNPDIFRKALQKCGLPAASVAHVGDSYINDYLAARSLGIRGFLLDRGGGEGSAQVPSEDRLLSLDELPSRLKQNAD</sequence>
<name>A0A3B3Q5E0_9TELE</name>
<dbReference type="GO" id="GO:0005634">
    <property type="term" value="C:nucleus"/>
    <property type="evidence" value="ECO:0007669"/>
    <property type="project" value="TreeGrafter"/>
</dbReference>
<dbReference type="InterPro" id="IPR006439">
    <property type="entry name" value="HAD-SF_hydro_IA"/>
</dbReference>
<dbReference type="Ensembl" id="ENSPKIT00000025292.1">
    <property type="protein sequence ID" value="ENSPKIP00000001373.1"/>
    <property type="gene ID" value="ENSPKIG00000019695.1"/>
</dbReference>
<dbReference type="InterPro" id="IPR044924">
    <property type="entry name" value="HAD-SF_hydro_IA_REG-2-like_cap"/>
</dbReference>
<organism evidence="3 4">
    <name type="scientific">Paramormyrops kingsleyae</name>
    <dbReference type="NCBI Taxonomy" id="1676925"/>
    <lineage>
        <taxon>Eukaryota</taxon>
        <taxon>Metazoa</taxon>
        <taxon>Chordata</taxon>
        <taxon>Craniata</taxon>
        <taxon>Vertebrata</taxon>
        <taxon>Euteleostomi</taxon>
        <taxon>Actinopterygii</taxon>
        <taxon>Neopterygii</taxon>
        <taxon>Teleostei</taxon>
        <taxon>Osteoglossocephala</taxon>
        <taxon>Osteoglossomorpha</taxon>
        <taxon>Osteoglossiformes</taxon>
        <taxon>Mormyridae</taxon>
        <taxon>Paramormyrops</taxon>
    </lineage>
</organism>
<dbReference type="CDD" id="cd16415">
    <property type="entry name" value="HAD_dREG-2_like"/>
    <property type="match status" value="1"/>
</dbReference>
<evidence type="ECO:0000313" key="4">
    <source>
        <dbReference type="Proteomes" id="UP000261540"/>
    </source>
</evidence>
<comment type="similarity">
    <text evidence="1">Belongs to the HAD-like hydrolase superfamily.</text>
</comment>
<dbReference type="InterPro" id="IPR036412">
    <property type="entry name" value="HAD-like_sf"/>
</dbReference>
<dbReference type="Proteomes" id="UP000261540">
    <property type="component" value="Unplaced"/>
</dbReference>
<proteinExistence type="inferred from homology"/>
<dbReference type="InterPro" id="IPR011949">
    <property type="entry name" value="HAD-SF_hydro_IA_REG-2-like"/>
</dbReference>
<dbReference type="PRINTS" id="PR00413">
    <property type="entry name" value="HADHALOGNASE"/>
</dbReference>
<dbReference type="OrthoDB" id="444127at2759"/>
<dbReference type="CTD" id="81932"/>
<dbReference type="STRING" id="1676925.ENSPKIP00000001373"/>
<dbReference type="Gene3D" id="3.40.50.1000">
    <property type="entry name" value="HAD superfamily/HAD-like"/>
    <property type="match status" value="1"/>
</dbReference>
<dbReference type="PANTHER" id="PTHR46191">
    <property type="match status" value="1"/>
</dbReference>
<accession>A0A3B3Q5E0</accession>
<dbReference type="PANTHER" id="PTHR46191:SF2">
    <property type="entry name" value="HALOACID DEHALOGENASE-LIKE HYDROLASE DOMAIN-CONTAINING PROTEIN 3"/>
    <property type="match status" value="1"/>
</dbReference>
<dbReference type="NCBIfam" id="TIGR02252">
    <property type="entry name" value="DREG-2"/>
    <property type="match status" value="1"/>
</dbReference>
<evidence type="ECO:0000313" key="3">
    <source>
        <dbReference type="Ensembl" id="ENSPKIP00000001373.1"/>
    </source>
</evidence>
<keyword evidence="4" id="KW-1185">Reference proteome</keyword>
<dbReference type="InterPro" id="IPR051828">
    <property type="entry name" value="HAD-like_hydrolase_domain"/>
</dbReference>
<evidence type="ECO:0000256" key="2">
    <source>
        <dbReference type="ARBA" id="ARBA00015556"/>
    </source>
</evidence>
<dbReference type="Pfam" id="PF00702">
    <property type="entry name" value="Hydrolase"/>
    <property type="match status" value="1"/>
</dbReference>
<dbReference type="KEGG" id="pki:111848542"/>
<evidence type="ECO:0000256" key="1">
    <source>
        <dbReference type="ARBA" id="ARBA00007958"/>
    </source>
</evidence>
<dbReference type="NCBIfam" id="TIGR01549">
    <property type="entry name" value="HAD-SF-IA-v1"/>
    <property type="match status" value="1"/>
</dbReference>
<reference evidence="3" key="1">
    <citation type="submission" date="2025-08" db="UniProtKB">
        <authorList>
            <consortium name="Ensembl"/>
        </authorList>
    </citation>
    <scope>IDENTIFICATION</scope>
</reference>
<dbReference type="SFLD" id="SFLDS00003">
    <property type="entry name" value="Haloacid_Dehalogenase"/>
    <property type="match status" value="1"/>
</dbReference>